<feature type="zinc finger region" description="C4-type" evidence="7">
    <location>
        <begin position="60"/>
        <end position="75"/>
    </location>
</feature>
<comment type="caution">
    <text evidence="9">The sequence shown here is derived from an EMBL/GenBank/DDBJ whole genome shotgun (WGS) entry which is preliminary data.</text>
</comment>
<dbReference type="AlphaFoldDB" id="A0A4V6ANQ8"/>
<dbReference type="CDD" id="cd01025">
    <property type="entry name" value="TOPRIM_recR"/>
    <property type="match status" value="1"/>
</dbReference>
<dbReference type="GO" id="GO:0008270">
    <property type="term" value="F:zinc ion binding"/>
    <property type="evidence" value="ECO:0007669"/>
    <property type="project" value="UniProtKB-KW"/>
</dbReference>
<sequence>MSLDYSSKLLENAVEEMSRFPGIGKRSALRLILHLLNQDEEQTVDLAKALVKLRTEIKFCKNCHNISDSELCEICQNSNRQSEIICVVEDIRDVMAIENTQQYKGMYHVLGGKISPMDGVGPQNLNIESLVNKVRDGKIDEIIFALSSTMEGDTTNFYIYKQIQDYGIKTSSIARGISVGDELEFADEITLGRSIINRQPFENSLKS</sequence>
<evidence type="ECO:0000313" key="10">
    <source>
        <dbReference type="Proteomes" id="UP000306552"/>
    </source>
</evidence>
<dbReference type="Pfam" id="PF13662">
    <property type="entry name" value="Toprim_4"/>
    <property type="match status" value="1"/>
</dbReference>
<dbReference type="Proteomes" id="UP000306552">
    <property type="component" value="Unassembled WGS sequence"/>
</dbReference>
<gene>
    <name evidence="7 9" type="primary">recR</name>
    <name evidence="9" type="ORF">FCN74_10600</name>
</gene>
<evidence type="ECO:0000256" key="1">
    <source>
        <dbReference type="ARBA" id="ARBA00022723"/>
    </source>
</evidence>
<organism evidence="9 10">
    <name type="scientific">Mesohalobacter halotolerans</name>
    <dbReference type="NCBI Taxonomy" id="1883405"/>
    <lineage>
        <taxon>Bacteria</taxon>
        <taxon>Pseudomonadati</taxon>
        <taxon>Bacteroidota</taxon>
        <taxon>Flavobacteriia</taxon>
        <taxon>Flavobacteriales</taxon>
        <taxon>Flavobacteriaceae</taxon>
        <taxon>Mesohalobacter</taxon>
    </lineage>
</organism>
<dbReference type="RefSeq" id="WP_138932573.1">
    <property type="nucleotide sequence ID" value="NZ_SWMU01000004.1"/>
</dbReference>
<dbReference type="OrthoDB" id="9802672at2"/>
<dbReference type="InterPro" id="IPR023627">
    <property type="entry name" value="Rcmb_RecR"/>
</dbReference>
<evidence type="ECO:0000256" key="5">
    <source>
        <dbReference type="ARBA" id="ARBA00023172"/>
    </source>
</evidence>
<dbReference type="InterPro" id="IPR000093">
    <property type="entry name" value="DNA_Rcmb_RecR"/>
</dbReference>
<keyword evidence="6 7" id="KW-0234">DNA repair</keyword>
<keyword evidence="4 7" id="KW-0862">Zinc</keyword>
<keyword evidence="1 7" id="KW-0479">Metal-binding</keyword>
<evidence type="ECO:0000256" key="2">
    <source>
        <dbReference type="ARBA" id="ARBA00022763"/>
    </source>
</evidence>
<evidence type="ECO:0000256" key="4">
    <source>
        <dbReference type="ARBA" id="ARBA00022833"/>
    </source>
</evidence>
<dbReference type="HAMAP" id="MF_00017">
    <property type="entry name" value="RecR"/>
    <property type="match status" value="1"/>
</dbReference>
<dbReference type="NCBIfam" id="TIGR00615">
    <property type="entry name" value="recR"/>
    <property type="match status" value="1"/>
</dbReference>
<keyword evidence="3 7" id="KW-0863">Zinc-finger</keyword>
<protein>
    <recommendedName>
        <fullName evidence="7">Recombination protein RecR</fullName>
    </recommendedName>
</protein>
<dbReference type="Gene3D" id="3.30.60.80">
    <property type="match status" value="1"/>
</dbReference>
<proteinExistence type="inferred from homology"/>
<dbReference type="Gene3D" id="1.10.8.420">
    <property type="entry name" value="RecR Domain 1"/>
    <property type="match status" value="1"/>
</dbReference>
<accession>A0A4V6ANQ8</accession>
<dbReference type="PANTHER" id="PTHR30446">
    <property type="entry name" value="RECOMBINATION PROTEIN RECR"/>
    <property type="match status" value="1"/>
</dbReference>
<dbReference type="Pfam" id="PF21175">
    <property type="entry name" value="RecR_C"/>
    <property type="match status" value="1"/>
</dbReference>
<comment type="similarity">
    <text evidence="7">Belongs to the RecR family.</text>
</comment>
<evidence type="ECO:0000256" key="7">
    <source>
        <dbReference type="HAMAP-Rule" id="MF_00017"/>
    </source>
</evidence>
<evidence type="ECO:0000256" key="6">
    <source>
        <dbReference type="ARBA" id="ARBA00023204"/>
    </source>
</evidence>
<dbReference type="EMBL" id="SWMU01000004">
    <property type="protein sequence ID" value="TKS55745.1"/>
    <property type="molecule type" value="Genomic_DNA"/>
</dbReference>
<keyword evidence="10" id="KW-1185">Reference proteome</keyword>
<name>A0A4V6ANQ8_9FLAO</name>
<dbReference type="GO" id="GO:0006310">
    <property type="term" value="P:DNA recombination"/>
    <property type="evidence" value="ECO:0007669"/>
    <property type="project" value="UniProtKB-UniRule"/>
</dbReference>
<reference evidence="9 10" key="1">
    <citation type="submission" date="2019-04" db="EMBL/GenBank/DDBJ databases">
        <title>Psychroflexus halotolerans sp. nov., isolated from a marine solar saltern.</title>
        <authorList>
            <person name="Feng X."/>
        </authorList>
    </citation>
    <scope>NUCLEOTIDE SEQUENCE [LARGE SCALE GENOMIC DNA]</scope>
    <source>
        <strain evidence="9 10">WDS2C27</strain>
    </source>
</reference>
<dbReference type="InterPro" id="IPR006171">
    <property type="entry name" value="TOPRIM_dom"/>
</dbReference>
<comment type="function">
    <text evidence="7">May play a role in DNA repair. It seems to be involved in an RecBC-independent recombinational process of DNA repair. It may act with RecF and RecO.</text>
</comment>
<dbReference type="PANTHER" id="PTHR30446:SF0">
    <property type="entry name" value="RECOMBINATION PROTEIN RECR"/>
    <property type="match status" value="1"/>
</dbReference>
<dbReference type="GO" id="GO:0003677">
    <property type="term" value="F:DNA binding"/>
    <property type="evidence" value="ECO:0007669"/>
    <property type="project" value="UniProtKB-UniRule"/>
</dbReference>
<evidence type="ECO:0000259" key="8">
    <source>
        <dbReference type="PROSITE" id="PS50880"/>
    </source>
</evidence>
<dbReference type="Gene3D" id="6.10.250.240">
    <property type="match status" value="1"/>
</dbReference>
<dbReference type="GO" id="GO:0006281">
    <property type="term" value="P:DNA repair"/>
    <property type="evidence" value="ECO:0007669"/>
    <property type="project" value="UniProtKB-UniRule"/>
</dbReference>
<dbReference type="SMART" id="SM00493">
    <property type="entry name" value="TOPRIM"/>
    <property type="match status" value="1"/>
</dbReference>
<dbReference type="SUPFAM" id="SSF111304">
    <property type="entry name" value="Recombination protein RecR"/>
    <property type="match status" value="1"/>
</dbReference>
<evidence type="ECO:0000256" key="3">
    <source>
        <dbReference type="ARBA" id="ARBA00022771"/>
    </source>
</evidence>
<dbReference type="Pfam" id="PF21176">
    <property type="entry name" value="RecR_HhH"/>
    <property type="match status" value="1"/>
</dbReference>
<keyword evidence="5 7" id="KW-0233">DNA recombination</keyword>
<dbReference type="PROSITE" id="PS50880">
    <property type="entry name" value="TOPRIM"/>
    <property type="match status" value="1"/>
</dbReference>
<dbReference type="Pfam" id="PF02132">
    <property type="entry name" value="RecR_ZnF"/>
    <property type="match status" value="1"/>
</dbReference>
<dbReference type="InterPro" id="IPR015967">
    <property type="entry name" value="Rcmb_RecR_Znf"/>
</dbReference>
<dbReference type="Gene3D" id="3.40.1360.10">
    <property type="match status" value="1"/>
</dbReference>
<keyword evidence="2 7" id="KW-0227">DNA damage</keyword>
<dbReference type="PROSITE" id="PS01300">
    <property type="entry name" value="RECR"/>
    <property type="match status" value="1"/>
</dbReference>
<feature type="domain" description="Toprim" evidence="8">
    <location>
        <begin position="83"/>
        <end position="178"/>
    </location>
</feature>
<dbReference type="InterPro" id="IPR034137">
    <property type="entry name" value="TOPRIM_RecR"/>
</dbReference>
<evidence type="ECO:0000313" key="9">
    <source>
        <dbReference type="EMBL" id="TKS55745.1"/>
    </source>
</evidence>